<dbReference type="Proteomes" id="UP000691718">
    <property type="component" value="Unassembled WGS sequence"/>
</dbReference>
<dbReference type="OrthoDB" id="10023262at2759"/>
<comment type="caution">
    <text evidence="1">The sequence shown here is derived from an EMBL/GenBank/DDBJ whole genome shotgun (WGS) entry which is preliminary data.</text>
</comment>
<dbReference type="EMBL" id="CAJQZP010000610">
    <property type="protein sequence ID" value="CAG4972224.1"/>
    <property type="molecule type" value="Genomic_DNA"/>
</dbReference>
<proteinExistence type="predicted"/>
<protein>
    <submittedName>
        <fullName evidence="1">(apollo) hypothetical protein</fullName>
    </submittedName>
</protein>
<gene>
    <name evidence="1" type="ORF">PAPOLLO_LOCUS8580</name>
</gene>
<accession>A0A8S3WNZ6</accession>
<organism evidence="1 2">
    <name type="scientific">Parnassius apollo</name>
    <name type="common">Apollo butterfly</name>
    <name type="synonym">Papilio apollo</name>
    <dbReference type="NCBI Taxonomy" id="110799"/>
    <lineage>
        <taxon>Eukaryota</taxon>
        <taxon>Metazoa</taxon>
        <taxon>Ecdysozoa</taxon>
        <taxon>Arthropoda</taxon>
        <taxon>Hexapoda</taxon>
        <taxon>Insecta</taxon>
        <taxon>Pterygota</taxon>
        <taxon>Neoptera</taxon>
        <taxon>Endopterygota</taxon>
        <taxon>Lepidoptera</taxon>
        <taxon>Glossata</taxon>
        <taxon>Ditrysia</taxon>
        <taxon>Papilionoidea</taxon>
        <taxon>Papilionidae</taxon>
        <taxon>Parnassiinae</taxon>
        <taxon>Parnassini</taxon>
        <taxon>Parnassius</taxon>
        <taxon>Parnassius</taxon>
    </lineage>
</organism>
<evidence type="ECO:0000313" key="2">
    <source>
        <dbReference type="Proteomes" id="UP000691718"/>
    </source>
</evidence>
<reference evidence="1" key="1">
    <citation type="submission" date="2021-04" db="EMBL/GenBank/DDBJ databases">
        <authorList>
            <person name="Tunstrom K."/>
        </authorList>
    </citation>
    <scope>NUCLEOTIDE SEQUENCE</scope>
</reference>
<name>A0A8S3WNZ6_PARAO</name>
<sequence>MRHNKEIPFKVVPKEHLFRPCDESEGALTLFIAEHSSILSVDQLGELCKICFKDSKAIHELKLHCTKCTEIMKNVLMPHFLKERLDDIGYQNTLTTLIESVSQRILMPRPVNRILLDPITDRDINPRPYLGYMFETAQHHLDSEILNAIRQRCSTFLLQLFKELQQRLSDNYKQLESMALLSPEEAINVAEILGFTPEIIDKIMQQWYILHI</sequence>
<evidence type="ECO:0000313" key="1">
    <source>
        <dbReference type="EMBL" id="CAG4972224.1"/>
    </source>
</evidence>
<dbReference type="AlphaFoldDB" id="A0A8S3WNZ6"/>
<keyword evidence="2" id="KW-1185">Reference proteome</keyword>